<feature type="chain" id="PRO_5027656262" evidence="3">
    <location>
        <begin position="23"/>
        <end position="327"/>
    </location>
</feature>
<evidence type="ECO:0000313" key="6">
    <source>
        <dbReference type="RefSeq" id="XP_034074100.1"/>
    </source>
</evidence>
<keyword evidence="2" id="KW-1133">Transmembrane helix</keyword>
<gene>
    <name evidence="6" type="primary">cd40</name>
</gene>
<feature type="domain" description="TNFR-Cys" evidence="4">
    <location>
        <begin position="148"/>
        <end position="187"/>
    </location>
</feature>
<dbReference type="InterPro" id="IPR034053">
    <property type="entry name" value="TNFRSF5_N_teleost"/>
</dbReference>
<evidence type="ECO:0000259" key="4">
    <source>
        <dbReference type="SMART" id="SM00208"/>
    </source>
</evidence>
<keyword evidence="6" id="KW-0675">Receptor</keyword>
<dbReference type="GeneID" id="117547448"/>
<dbReference type="SMART" id="SM00208">
    <property type="entry name" value="TNFR"/>
    <property type="match status" value="2"/>
</dbReference>
<dbReference type="InterPro" id="IPR052135">
    <property type="entry name" value="TNFRSF5"/>
</dbReference>
<dbReference type="SUPFAM" id="SSF57586">
    <property type="entry name" value="TNF receptor-like"/>
    <property type="match status" value="2"/>
</dbReference>
<dbReference type="PANTHER" id="PTHR46875">
    <property type="entry name" value="TUMOR NECROSIS FACTOR RECEPTOR SUPERFAMILY MEMBER 5"/>
    <property type="match status" value="1"/>
</dbReference>
<feature type="region of interest" description="Disordered" evidence="1">
    <location>
        <begin position="256"/>
        <end position="327"/>
    </location>
</feature>
<feature type="domain" description="TNFR-Cys" evidence="4">
    <location>
        <begin position="107"/>
        <end position="145"/>
    </location>
</feature>
<dbReference type="GO" id="GO:0009897">
    <property type="term" value="C:external side of plasma membrane"/>
    <property type="evidence" value="ECO:0007669"/>
    <property type="project" value="TreeGrafter"/>
</dbReference>
<dbReference type="AlphaFoldDB" id="A0A6P8UPS7"/>
<keyword evidence="5" id="KW-1185">Reference proteome</keyword>
<sequence length="327" mass="35906">MLGTKMHLLLPILLLGFMVMNSAQLQCDPLTQYANVNGDCCKMCGPGTRMSSSSLCQDPGCKECRDNEYQDKYTNNTKCDRQRYCDPNINFQVIVHKSKKERSTCLCQEGFHCSSAQCITCVPHTTCTPGDGALFRGNHTQDTVCQKCPESTFSNDSSWDGPCKQWTECESGDHIQQSGTDVSDNICGANRNHHILIGVIVLLVLLAALGVVLCIAYKGQRDDARGKVKGCFQSCWGENRELLRETTVDMTQPTAEEELLSHPQEEGAGVPEENEDHPSYENASDGLFSDNGNVVTQDIGISSKLSRQESQPHTLTGDPPLLNSDSS</sequence>
<evidence type="ECO:0000256" key="2">
    <source>
        <dbReference type="SAM" id="Phobius"/>
    </source>
</evidence>
<dbReference type="GO" id="GO:0002768">
    <property type="term" value="P:immune response-regulating cell surface receptor signaling pathway"/>
    <property type="evidence" value="ECO:0007669"/>
    <property type="project" value="TreeGrafter"/>
</dbReference>
<keyword evidence="2" id="KW-0472">Membrane</keyword>
<keyword evidence="2" id="KW-0812">Transmembrane</keyword>
<dbReference type="Pfam" id="PF00020">
    <property type="entry name" value="TNFR_c6"/>
    <property type="match status" value="1"/>
</dbReference>
<proteinExistence type="predicted"/>
<dbReference type="CDD" id="cd13422">
    <property type="entry name" value="TNFRSF5_teleost"/>
    <property type="match status" value="1"/>
</dbReference>
<reference evidence="6" key="1">
    <citation type="submission" date="2025-08" db="UniProtKB">
        <authorList>
            <consortium name="RefSeq"/>
        </authorList>
    </citation>
    <scope>IDENTIFICATION</scope>
</reference>
<feature type="signal peptide" evidence="3">
    <location>
        <begin position="1"/>
        <end position="22"/>
    </location>
</feature>
<dbReference type="GO" id="GO:0035631">
    <property type="term" value="C:CD40 receptor complex"/>
    <property type="evidence" value="ECO:0007669"/>
    <property type="project" value="TreeGrafter"/>
</dbReference>
<dbReference type="KEGG" id="gacu:117547448"/>
<dbReference type="FunCoup" id="A0A6P8UPS7">
    <property type="interactions" value="117"/>
</dbReference>
<accession>A0A6P8UPS7</accession>
<evidence type="ECO:0000313" key="5">
    <source>
        <dbReference type="Proteomes" id="UP000515161"/>
    </source>
</evidence>
<dbReference type="Gene3D" id="2.10.50.10">
    <property type="entry name" value="Tumor Necrosis Factor Receptor, subunit A, domain 2"/>
    <property type="match status" value="2"/>
</dbReference>
<dbReference type="Proteomes" id="UP000515161">
    <property type="component" value="Unplaced"/>
</dbReference>
<evidence type="ECO:0000256" key="3">
    <source>
        <dbReference type="SAM" id="SignalP"/>
    </source>
</evidence>
<dbReference type="InParanoid" id="A0A6P8UPS7"/>
<evidence type="ECO:0000256" key="1">
    <source>
        <dbReference type="SAM" id="MobiDB-lite"/>
    </source>
</evidence>
<protein>
    <submittedName>
        <fullName evidence="6">Tumor necrosis factor receptor superfamily member 5 isoform X1</fullName>
    </submittedName>
</protein>
<dbReference type="RefSeq" id="XP_034074100.1">
    <property type="nucleotide sequence ID" value="XM_034218209.1"/>
</dbReference>
<organism evidence="5 6">
    <name type="scientific">Gymnodraco acuticeps</name>
    <name type="common">Antarctic dragonfish</name>
    <dbReference type="NCBI Taxonomy" id="8218"/>
    <lineage>
        <taxon>Eukaryota</taxon>
        <taxon>Metazoa</taxon>
        <taxon>Chordata</taxon>
        <taxon>Craniata</taxon>
        <taxon>Vertebrata</taxon>
        <taxon>Euteleostomi</taxon>
        <taxon>Actinopterygii</taxon>
        <taxon>Neopterygii</taxon>
        <taxon>Teleostei</taxon>
        <taxon>Neoteleostei</taxon>
        <taxon>Acanthomorphata</taxon>
        <taxon>Eupercaria</taxon>
        <taxon>Perciformes</taxon>
        <taxon>Notothenioidei</taxon>
        <taxon>Bathydraconidae</taxon>
        <taxon>Gymnodraco</taxon>
    </lineage>
</organism>
<dbReference type="InterPro" id="IPR001368">
    <property type="entry name" value="TNFR/NGFR_Cys_rich_reg"/>
</dbReference>
<name>A0A6P8UPS7_GYMAC</name>
<dbReference type="PANTHER" id="PTHR46875:SF3">
    <property type="entry name" value="CD40 MOLECULE, TNF RECEPTOR SUPERFAMILY MEMBER 5"/>
    <property type="match status" value="1"/>
</dbReference>
<dbReference type="CTD" id="958"/>
<dbReference type="OrthoDB" id="9932129at2759"/>
<feature type="transmembrane region" description="Helical" evidence="2">
    <location>
        <begin position="195"/>
        <end position="217"/>
    </location>
</feature>
<feature type="compositionally biased region" description="Polar residues" evidence="1">
    <location>
        <begin position="290"/>
        <end position="314"/>
    </location>
</feature>
<keyword evidence="3" id="KW-0732">Signal</keyword>